<dbReference type="InterPro" id="IPR002156">
    <property type="entry name" value="RNaseH_domain"/>
</dbReference>
<evidence type="ECO:0000313" key="2">
    <source>
        <dbReference type="EMBL" id="DAZ93203.1"/>
    </source>
</evidence>
<organism evidence="2 3">
    <name type="scientific">Lagenidium giganteum</name>
    <dbReference type="NCBI Taxonomy" id="4803"/>
    <lineage>
        <taxon>Eukaryota</taxon>
        <taxon>Sar</taxon>
        <taxon>Stramenopiles</taxon>
        <taxon>Oomycota</taxon>
        <taxon>Peronosporomycetes</taxon>
        <taxon>Pythiales</taxon>
        <taxon>Pythiaceae</taxon>
    </lineage>
</organism>
<protein>
    <recommendedName>
        <fullName evidence="1">RNase H type-1 domain-containing protein</fullName>
    </recommendedName>
</protein>
<evidence type="ECO:0000259" key="1">
    <source>
        <dbReference type="PROSITE" id="PS50879"/>
    </source>
</evidence>
<dbReference type="SUPFAM" id="SSF53098">
    <property type="entry name" value="Ribonuclease H-like"/>
    <property type="match status" value="1"/>
</dbReference>
<reference evidence="2" key="2">
    <citation type="journal article" date="2023" name="Microbiol Resour">
        <title>Decontamination and Annotation of the Draft Genome Sequence of the Oomycete Lagenidium giganteum ARSEF 373.</title>
        <authorList>
            <person name="Morgan W.R."/>
            <person name="Tartar A."/>
        </authorList>
    </citation>
    <scope>NUCLEOTIDE SEQUENCE</scope>
    <source>
        <strain evidence="2">ARSEF 373</strain>
    </source>
</reference>
<gene>
    <name evidence="2" type="ORF">N0F65_011744</name>
</gene>
<dbReference type="Pfam" id="PF00075">
    <property type="entry name" value="RNase_H"/>
    <property type="match status" value="1"/>
</dbReference>
<dbReference type="AlphaFoldDB" id="A0AAV2YIT5"/>
<sequence>MAAVETILFFDGGSRGNPGPAASGFVHVQRTDRLAVVTHAGSIYHGRQAMTNNVAEFLGLLAGLSALRSTTTLTIIGDCRILIDMLNNGTTPRNSTCNKRNAC</sequence>
<evidence type="ECO:0000313" key="3">
    <source>
        <dbReference type="Proteomes" id="UP001146120"/>
    </source>
</evidence>
<feature type="domain" description="RNase H type-1" evidence="1">
    <location>
        <begin position="2"/>
        <end position="103"/>
    </location>
</feature>
<dbReference type="Gene3D" id="3.30.420.10">
    <property type="entry name" value="Ribonuclease H-like superfamily/Ribonuclease H"/>
    <property type="match status" value="1"/>
</dbReference>
<dbReference type="GO" id="GO:0003676">
    <property type="term" value="F:nucleic acid binding"/>
    <property type="evidence" value="ECO:0007669"/>
    <property type="project" value="InterPro"/>
</dbReference>
<dbReference type="InterPro" id="IPR036397">
    <property type="entry name" value="RNaseH_sf"/>
</dbReference>
<dbReference type="Proteomes" id="UP001146120">
    <property type="component" value="Unassembled WGS sequence"/>
</dbReference>
<dbReference type="GO" id="GO:0004523">
    <property type="term" value="F:RNA-DNA hybrid ribonuclease activity"/>
    <property type="evidence" value="ECO:0007669"/>
    <property type="project" value="InterPro"/>
</dbReference>
<keyword evidence="3" id="KW-1185">Reference proteome</keyword>
<dbReference type="EMBL" id="DAKRPA010000336">
    <property type="protein sequence ID" value="DAZ93203.1"/>
    <property type="molecule type" value="Genomic_DNA"/>
</dbReference>
<comment type="caution">
    <text evidence="2">The sequence shown here is derived from an EMBL/GenBank/DDBJ whole genome shotgun (WGS) entry which is preliminary data.</text>
</comment>
<accession>A0AAV2YIT5</accession>
<dbReference type="InterPro" id="IPR012337">
    <property type="entry name" value="RNaseH-like_sf"/>
</dbReference>
<name>A0AAV2YIT5_9STRA</name>
<dbReference type="PROSITE" id="PS50879">
    <property type="entry name" value="RNASE_H_1"/>
    <property type="match status" value="1"/>
</dbReference>
<proteinExistence type="predicted"/>
<reference evidence="2" key="1">
    <citation type="submission" date="2022-11" db="EMBL/GenBank/DDBJ databases">
        <authorList>
            <person name="Morgan W.R."/>
            <person name="Tartar A."/>
        </authorList>
    </citation>
    <scope>NUCLEOTIDE SEQUENCE</scope>
    <source>
        <strain evidence="2">ARSEF 373</strain>
    </source>
</reference>